<evidence type="ECO:0000313" key="4">
    <source>
        <dbReference type="Proteomes" id="UP001596298"/>
    </source>
</evidence>
<dbReference type="Pfam" id="PF00089">
    <property type="entry name" value="Trypsin"/>
    <property type="match status" value="1"/>
</dbReference>
<dbReference type="Gene3D" id="2.40.10.10">
    <property type="entry name" value="Trypsin-like serine proteases"/>
    <property type="match status" value="1"/>
</dbReference>
<dbReference type="InterPro" id="IPR001254">
    <property type="entry name" value="Trypsin_dom"/>
</dbReference>
<reference evidence="4" key="1">
    <citation type="journal article" date="2019" name="Int. J. Syst. Evol. Microbiol.">
        <title>The Global Catalogue of Microorganisms (GCM) 10K type strain sequencing project: providing services to taxonomists for standard genome sequencing and annotation.</title>
        <authorList>
            <consortium name="The Broad Institute Genomics Platform"/>
            <consortium name="The Broad Institute Genome Sequencing Center for Infectious Disease"/>
            <person name="Wu L."/>
            <person name="Ma J."/>
        </authorList>
    </citation>
    <scope>NUCLEOTIDE SEQUENCE [LARGE SCALE GENOMIC DNA]</scope>
    <source>
        <strain evidence="4">CCUG 58127</strain>
    </source>
</reference>
<feature type="chain" id="PRO_5045063636" evidence="1">
    <location>
        <begin position="24"/>
        <end position="187"/>
    </location>
</feature>
<dbReference type="EMBL" id="JBHSWH010000001">
    <property type="protein sequence ID" value="MFC6706953.1"/>
    <property type="molecule type" value="Genomic_DNA"/>
</dbReference>
<feature type="domain" description="Peptidase S1" evidence="2">
    <location>
        <begin position="30"/>
        <end position="172"/>
    </location>
</feature>
<name>A0ABW2AJE1_9MICO</name>
<dbReference type="RefSeq" id="WP_382403626.1">
    <property type="nucleotide sequence ID" value="NZ_JBHSWH010000001.1"/>
</dbReference>
<protein>
    <submittedName>
        <fullName evidence="3">Trypsin-like serine protease</fullName>
        <ecNumber evidence="3">3.4.21.-</ecNumber>
    </submittedName>
</protein>
<feature type="signal peptide" evidence="1">
    <location>
        <begin position="1"/>
        <end position="23"/>
    </location>
</feature>
<proteinExistence type="predicted"/>
<sequence>MKIALAAATACAVLSLTPTAATAMVNARPDNAHPEAGALYFSETASSTRHFACSGALIDKTAFLTAAHCFADYYRANGHLPVAWVTFDQRPSGSSTFYQGSISIDPAFLPKLTSSQNVYANDTNDIAVIHLSQSPGIVPASLPKAGALNQIPQNQTFDVLGYGSSVTFGEGHTNIHRPVTASWHCSV</sequence>
<dbReference type="InterPro" id="IPR043504">
    <property type="entry name" value="Peptidase_S1_PA_chymotrypsin"/>
</dbReference>
<evidence type="ECO:0000313" key="3">
    <source>
        <dbReference type="EMBL" id="MFC6706953.1"/>
    </source>
</evidence>
<dbReference type="PROSITE" id="PS00134">
    <property type="entry name" value="TRYPSIN_HIS"/>
    <property type="match status" value="1"/>
</dbReference>
<comment type="caution">
    <text evidence="3">The sequence shown here is derived from an EMBL/GenBank/DDBJ whole genome shotgun (WGS) entry which is preliminary data.</text>
</comment>
<dbReference type="InterPro" id="IPR018114">
    <property type="entry name" value="TRYPSIN_HIS"/>
</dbReference>
<keyword evidence="4" id="KW-1185">Reference proteome</keyword>
<keyword evidence="3" id="KW-0378">Hydrolase</keyword>
<dbReference type="EC" id="3.4.21.-" evidence="3"/>
<evidence type="ECO:0000256" key="1">
    <source>
        <dbReference type="SAM" id="SignalP"/>
    </source>
</evidence>
<keyword evidence="1" id="KW-0732">Signal</keyword>
<organism evidence="3 4">
    <name type="scientific">Flexivirga alba</name>
    <dbReference type="NCBI Taxonomy" id="702742"/>
    <lineage>
        <taxon>Bacteria</taxon>
        <taxon>Bacillati</taxon>
        <taxon>Actinomycetota</taxon>
        <taxon>Actinomycetes</taxon>
        <taxon>Micrococcales</taxon>
        <taxon>Dermacoccaceae</taxon>
        <taxon>Flexivirga</taxon>
    </lineage>
</organism>
<evidence type="ECO:0000259" key="2">
    <source>
        <dbReference type="Pfam" id="PF00089"/>
    </source>
</evidence>
<dbReference type="Proteomes" id="UP001596298">
    <property type="component" value="Unassembled WGS sequence"/>
</dbReference>
<dbReference type="GO" id="GO:0016787">
    <property type="term" value="F:hydrolase activity"/>
    <property type="evidence" value="ECO:0007669"/>
    <property type="project" value="UniProtKB-KW"/>
</dbReference>
<accession>A0ABW2AJE1</accession>
<dbReference type="SUPFAM" id="SSF50494">
    <property type="entry name" value="Trypsin-like serine proteases"/>
    <property type="match status" value="1"/>
</dbReference>
<gene>
    <name evidence="3" type="ORF">ACFQDH_17250</name>
</gene>
<dbReference type="InterPro" id="IPR009003">
    <property type="entry name" value="Peptidase_S1_PA"/>
</dbReference>